<evidence type="ECO:0000313" key="3">
    <source>
        <dbReference type="Proteomes" id="UP001604277"/>
    </source>
</evidence>
<keyword evidence="1" id="KW-0812">Transmembrane</keyword>
<dbReference type="Proteomes" id="UP001604277">
    <property type="component" value="Unassembled WGS sequence"/>
</dbReference>
<keyword evidence="1" id="KW-0472">Membrane</keyword>
<protein>
    <submittedName>
        <fullName evidence="2">Uncharacterized protein</fullName>
    </submittedName>
</protein>
<evidence type="ECO:0000256" key="1">
    <source>
        <dbReference type="SAM" id="Phobius"/>
    </source>
</evidence>
<dbReference type="EMBL" id="JBFOLJ010000008">
    <property type="protein sequence ID" value="KAL2515410.1"/>
    <property type="molecule type" value="Genomic_DNA"/>
</dbReference>
<dbReference type="AlphaFoldDB" id="A0ABD1TRN7"/>
<keyword evidence="1" id="KW-1133">Transmembrane helix</keyword>
<reference evidence="3" key="1">
    <citation type="submission" date="2024-07" db="EMBL/GenBank/DDBJ databases">
        <title>Two chromosome-level genome assemblies of Korean endemic species Abeliophyllum distichum and Forsythia ovata (Oleaceae).</title>
        <authorList>
            <person name="Jang H."/>
        </authorList>
    </citation>
    <scope>NUCLEOTIDE SEQUENCE [LARGE SCALE GENOMIC DNA]</scope>
</reference>
<accession>A0ABD1TRN7</accession>
<name>A0ABD1TRN7_9LAMI</name>
<gene>
    <name evidence="2" type="ORF">Fot_29381</name>
</gene>
<evidence type="ECO:0000313" key="2">
    <source>
        <dbReference type="EMBL" id="KAL2515410.1"/>
    </source>
</evidence>
<feature type="transmembrane region" description="Helical" evidence="1">
    <location>
        <begin position="98"/>
        <end position="119"/>
    </location>
</feature>
<comment type="caution">
    <text evidence="2">The sequence shown here is derived from an EMBL/GenBank/DDBJ whole genome shotgun (WGS) entry which is preliminary data.</text>
</comment>
<organism evidence="2 3">
    <name type="scientific">Forsythia ovata</name>
    <dbReference type="NCBI Taxonomy" id="205694"/>
    <lineage>
        <taxon>Eukaryota</taxon>
        <taxon>Viridiplantae</taxon>
        <taxon>Streptophyta</taxon>
        <taxon>Embryophyta</taxon>
        <taxon>Tracheophyta</taxon>
        <taxon>Spermatophyta</taxon>
        <taxon>Magnoliopsida</taxon>
        <taxon>eudicotyledons</taxon>
        <taxon>Gunneridae</taxon>
        <taxon>Pentapetalae</taxon>
        <taxon>asterids</taxon>
        <taxon>lamiids</taxon>
        <taxon>Lamiales</taxon>
        <taxon>Oleaceae</taxon>
        <taxon>Forsythieae</taxon>
        <taxon>Forsythia</taxon>
    </lineage>
</organism>
<keyword evidence="3" id="KW-1185">Reference proteome</keyword>
<proteinExistence type="predicted"/>
<sequence>MEAFKTIAMRVGLVRPVEGTFRLNGTMLSGLDFSNQAFISDKASSPSIRDELQFQVKKIIFKPPGLSNPGLPPLDPPMIVMLSDLSSLVFAIGRELQLLTFFVVAVCIVGWFLSFVRLLSSK</sequence>